<comment type="similarity">
    <text evidence="1">Belongs to the RelE toxin family.</text>
</comment>
<dbReference type="RefSeq" id="WP_332865288.1">
    <property type="nucleotide sequence ID" value="NZ_JBAFSM010000020.1"/>
</dbReference>
<gene>
    <name evidence="3" type="ORF">V0288_11825</name>
</gene>
<name>A0AAW9QJ24_9CHRO</name>
<dbReference type="Proteomes" id="UP001328733">
    <property type="component" value="Unassembled WGS sequence"/>
</dbReference>
<keyword evidence="4" id="KW-1185">Reference proteome</keyword>
<reference evidence="3 4" key="1">
    <citation type="submission" date="2024-01" db="EMBL/GenBank/DDBJ databases">
        <title>Genomic insights into the taxonomy and metabolism of the cyanobacterium Pannus brasiliensis CCIBt3594.</title>
        <authorList>
            <person name="Machado M."/>
            <person name="Botero N.B."/>
            <person name="Andreote A.P.D."/>
            <person name="Feitosa A.M.T."/>
            <person name="Popin R."/>
            <person name="Sivonen K."/>
            <person name="Fiore M.F."/>
        </authorList>
    </citation>
    <scope>NUCLEOTIDE SEQUENCE [LARGE SCALE GENOMIC DNA]</scope>
    <source>
        <strain evidence="3 4">CCIBt3594</strain>
    </source>
</reference>
<dbReference type="InterPro" id="IPR035093">
    <property type="entry name" value="RelE/ParE_toxin_dom_sf"/>
</dbReference>
<dbReference type="Pfam" id="PF05016">
    <property type="entry name" value="ParE_toxin"/>
    <property type="match status" value="1"/>
</dbReference>
<evidence type="ECO:0000256" key="2">
    <source>
        <dbReference type="ARBA" id="ARBA00022649"/>
    </source>
</evidence>
<dbReference type="Gene3D" id="3.30.2310.20">
    <property type="entry name" value="RelE-like"/>
    <property type="match status" value="1"/>
</dbReference>
<evidence type="ECO:0000313" key="4">
    <source>
        <dbReference type="Proteomes" id="UP001328733"/>
    </source>
</evidence>
<dbReference type="AlphaFoldDB" id="A0AAW9QJ24"/>
<comment type="caution">
    <text evidence="3">The sequence shown here is derived from an EMBL/GenBank/DDBJ whole genome shotgun (WGS) entry which is preliminary data.</text>
</comment>
<proteinExistence type="inferred from homology"/>
<dbReference type="PANTHER" id="PTHR33755:SF6">
    <property type="entry name" value="PLASMID STABILIZATION SYSTEM PROTEIN"/>
    <property type="match status" value="1"/>
</dbReference>
<dbReference type="PANTHER" id="PTHR33755">
    <property type="entry name" value="TOXIN PARE1-RELATED"/>
    <property type="match status" value="1"/>
</dbReference>
<organism evidence="3 4">
    <name type="scientific">Pannus brasiliensis CCIBt3594</name>
    <dbReference type="NCBI Taxonomy" id="1427578"/>
    <lineage>
        <taxon>Bacteria</taxon>
        <taxon>Bacillati</taxon>
        <taxon>Cyanobacteriota</taxon>
        <taxon>Cyanophyceae</taxon>
        <taxon>Oscillatoriophycideae</taxon>
        <taxon>Chroococcales</taxon>
        <taxon>Microcystaceae</taxon>
        <taxon>Pannus</taxon>
    </lineage>
</organism>
<protein>
    <submittedName>
        <fullName evidence="3">Type II toxin-antitoxin system RelE/ParE family toxin</fullName>
    </submittedName>
</protein>
<dbReference type="EMBL" id="JBAFSM010000020">
    <property type="protein sequence ID" value="MEG3437807.1"/>
    <property type="molecule type" value="Genomic_DNA"/>
</dbReference>
<dbReference type="InterPro" id="IPR007712">
    <property type="entry name" value="RelE/ParE_toxin"/>
</dbReference>
<evidence type="ECO:0000313" key="3">
    <source>
        <dbReference type="EMBL" id="MEG3437807.1"/>
    </source>
</evidence>
<sequence length="103" mass="12033">MTSPFRLTRPAIQDIEEIADSIARESGFARADRFLARLEAKLSHIARFPRIGRKRDEILPKLRTFPLDRYLILYIAENRTIEILRVVSGYRDLSALFTEPEEE</sequence>
<accession>A0AAW9QJ24</accession>
<evidence type="ECO:0000256" key="1">
    <source>
        <dbReference type="ARBA" id="ARBA00006226"/>
    </source>
</evidence>
<keyword evidence="2" id="KW-1277">Toxin-antitoxin system</keyword>
<dbReference type="InterPro" id="IPR051803">
    <property type="entry name" value="TA_system_RelE-like_toxin"/>
</dbReference>